<dbReference type="GO" id="GO:0008168">
    <property type="term" value="F:methyltransferase activity"/>
    <property type="evidence" value="ECO:0007669"/>
    <property type="project" value="UniProtKB-KW"/>
</dbReference>
<dbReference type="InterPro" id="IPR029026">
    <property type="entry name" value="tRNA_m1G_MTases_N"/>
</dbReference>
<keyword evidence="5" id="KW-1185">Reference proteome</keyword>
<dbReference type="InterPro" id="IPR029028">
    <property type="entry name" value="Alpha/beta_knot_MTases"/>
</dbReference>
<dbReference type="SUPFAM" id="SSF55315">
    <property type="entry name" value="L30e-like"/>
    <property type="match status" value="1"/>
</dbReference>
<dbReference type="Pfam" id="PF08032">
    <property type="entry name" value="SpoU_sub_bind"/>
    <property type="match status" value="1"/>
</dbReference>
<dbReference type="InterPro" id="IPR004441">
    <property type="entry name" value="rRNA_MeTrfase_TrmH"/>
</dbReference>
<dbReference type="PANTHER" id="PTHR46429">
    <property type="entry name" value="23S RRNA (GUANOSINE-2'-O-)-METHYLTRANSFERASE RLMB"/>
    <property type="match status" value="1"/>
</dbReference>
<dbReference type="InterPro" id="IPR029064">
    <property type="entry name" value="Ribosomal_eL30-like_sf"/>
</dbReference>
<dbReference type="SMART" id="SM00967">
    <property type="entry name" value="SpoU_sub_bind"/>
    <property type="match status" value="1"/>
</dbReference>
<evidence type="ECO:0000256" key="1">
    <source>
        <dbReference type="ARBA" id="ARBA00022603"/>
    </source>
</evidence>
<dbReference type="CDD" id="cd18095">
    <property type="entry name" value="SpoU-like_rRNA-MTase"/>
    <property type="match status" value="1"/>
</dbReference>
<dbReference type="PANTHER" id="PTHR46429:SF1">
    <property type="entry name" value="23S RRNA (GUANOSINE-2'-O-)-METHYLTRANSFERASE RLMB"/>
    <property type="match status" value="1"/>
</dbReference>
<accession>A0ABZ0I6P9</accession>
<feature type="domain" description="RNA 2-O ribose methyltransferase substrate binding" evidence="3">
    <location>
        <begin position="17"/>
        <end position="95"/>
    </location>
</feature>
<name>A0ABZ0I6P9_9GAMM</name>
<protein>
    <submittedName>
        <fullName evidence="4">RNA methyltransferase</fullName>
    </submittedName>
</protein>
<keyword evidence="2" id="KW-0808">Transferase</keyword>
<gene>
    <name evidence="4" type="ORF">R0135_03555</name>
</gene>
<dbReference type="Gene3D" id="3.30.1330.30">
    <property type="match status" value="1"/>
</dbReference>
<dbReference type="EMBL" id="CP136864">
    <property type="protein sequence ID" value="WOJ94249.1"/>
    <property type="molecule type" value="Genomic_DNA"/>
</dbReference>
<proteinExistence type="predicted"/>
<sequence>MSQFRKPDRQERRRFLTVYGRKAVLEALADRQMDCRILHLASSNRSGGVLQDILDAARAKGLECREHSREELARISRNGRQDQGVALDVYCPAMRELDDYLAALPAAPQRLLALDGVTNPQNMGMVIRSAAAAGIDGVLYADRGNPALGPLVIKASAGTVFRAPLLRCQTLFQASKSLCQNGFALYRLQSRGTRTLFDGQKFADRALFVLGGESDGISRELSELPGENLSIPMANGVESLNVAVSGALVAYVAATQKPAKA</sequence>
<dbReference type="GO" id="GO:0032259">
    <property type="term" value="P:methylation"/>
    <property type="evidence" value="ECO:0007669"/>
    <property type="project" value="UniProtKB-KW"/>
</dbReference>
<dbReference type="InterPro" id="IPR001537">
    <property type="entry name" value="SpoU_MeTrfase"/>
</dbReference>
<evidence type="ECO:0000259" key="3">
    <source>
        <dbReference type="SMART" id="SM00967"/>
    </source>
</evidence>
<dbReference type="Proteomes" id="UP001626537">
    <property type="component" value="Chromosome"/>
</dbReference>
<evidence type="ECO:0000256" key="2">
    <source>
        <dbReference type="ARBA" id="ARBA00022679"/>
    </source>
</evidence>
<dbReference type="SUPFAM" id="SSF75217">
    <property type="entry name" value="alpha/beta knot"/>
    <property type="match status" value="1"/>
</dbReference>
<dbReference type="Pfam" id="PF00588">
    <property type="entry name" value="SpoU_methylase"/>
    <property type="match status" value="1"/>
</dbReference>
<organism evidence="4 5">
    <name type="scientific">Congregibacter variabilis</name>
    <dbReference type="NCBI Taxonomy" id="3081200"/>
    <lineage>
        <taxon>Bacteria</taxon>
        <taxon>Pseudomonadati</taxon>
        <taxon>Pseudomonadota</taxon>
        <taxon>Gammaproteobacteria</taxon>
        <taxon>Cellvibrionales</taxon>
        <taxon>Halieaceae</taxon>
        <taxon>Congregibacter</taxon>
    </lineage>
</organism>
<reference evidence="4 5" key="1">
    <citation type="submission" date="2023-10" db="EMBL/GenBank/DDBJ databases">
        <title>Two novel species belonging to the OM43/NOR5 clade.</title>
        <authorList>
            <person name="Park M."/>
        </authorList>
    </citation>
    <scope>NUCLEOTIDE SEQUENCE [LARGE SCALE GENOMIC DNA]</scope>
    <source>
        <strain evidence="4 5">IMCC43200</strain>
    </source>
</reference>
<dbReference type="InterPro" id="IPR013123">
    <property type="entry name" value="SpoU_subst-bd"/>
</dbReference>
<keyword evidence="1 4" id="KW-0489">Methyltransferase</keyword>
<evidence type="ECO:0000313" key="5">
    <source>
        <dbReference type="Proteomes" id="UP001626537"/>
    </source>
</evidence>
<evidence type="ECO:0000313" key="4">
    <source>
        <dbReference type="EMBL" id="WOJ94249.1"/>
    </source>
</evidence>
<dbReference type="RefSeq" id="WP_407348883.1">
    <property type="nucleotide sequence ID" value="NZ_CP136864.1"/>
</dbReference>
<dbReference type="Gene3D" id="3.40.1280.10">
    <property type="match status" value="1"/>
</dbReference>